<dbReference type="EMBL" id="JAWRVE010000284">
    <property type="protein sequence ID" value="KAL1846014.1"/>
    <property type="molecule type" value="Genomic_DNA"/>
</dbReference>
<feature type="compositionally biased region" description="Low complexity" evidence="2">
    <location>
        <begin position="413"/>
        <end position="428"/>
    </location>
</feature>
<dbReference type="Proteomes" id="UP001583177">
    <property type="component" value="Unassembled WGS sequence"/>
</dbReference>
<feature type="region of interest" description="Disordered" evidence="2">
    <location>
        <begin position="396"/>
        <end position="428"/>
    </location>
</feature>
<keyword evidence="1" id="KW-0175">Coiled coil</keyword>
<gene>
    <name evidence="3" type="ORF">Daus18300_014389</name>
</gene>
<keyword evidence="4" id="KW-1185">Reference proteome</keyword>
<protein>
    <submittedName>
        <fullName evidence="3">Uncharacterized protein</fullName>
    </submittedName>
</protein>
<evidence type="ECO:0000313" key="3">
    <source>
        <dbReference type="EMBL" id="KAL1846014.1"/>
    </source>
</evidence>
<reference evidence="3 4" key="1">
    <citation type="journal article" date="2024" name="IMA Fungus">
        <title>IMA Genome - F19 : A genome assembly and annotation guide to empower mycologists, including annotated draft genome sequences of Ceratocystis pirilliformis, Diaporthe australafricana, Fusarium ophioides, Paecilomyces lecythidis, and Sporothrix stenoceras.</title>
        <authorList>
            <person name="Aylward J."/>
            <person name="Wilson A.M."/>
            <person name="Visagie C.M."/>
            <person name="Spraker J."/>
            <person name="Barnes I."/>
            <person name="Buitendag C."/>
            <person name="Ceriani C."/>
            <person name="Del Mar Angel L."/>
            <person name="du Plessis D."/>
            <person name="Fuchs T."/>
            <person name="Gasser K."/>
            <person name="Kramer D."/>
            <person name="Li W."/>
            <person name="Munsamy K."/>
            <person name="Piso A."/>
            <person name="Price J.L."/>
            <person name="Sonnekus B."/>
            <person name="Thomas C."/>
            <person name="van der Nest A."/>
            <person name="van Dijk A."/>
            <person name="van Heerden A."/>
            <person name="van Vuuren N."/>
            <person name="Yilmaz N."/>
            <person name="Duong T.A."/>
            <person name="van der Merwe N.A."/>
            <person name="Wingfield M.J."/>
            <person name="Wingfield B.D."/>
        </authorList>
    </citation>
    <scope>NUCLEOTIDE SEQUENCE [LARGE SCALE GENOMIC DNA]</scope>
    <source>
        <strain evidence="3 4">CMW 18300</strain>
    </source>
</reference>
<organism evidence="3 4">
    <name type="scientific">Diaporthe australafricana</name>
    <dbReference type="NCBI Taxonomy" id="127596"/>
    <lineage>
        <taxon>Eukaryota</taxon>
        <taxon>Fungi</taxon>
        <taxon>Dikarya</taxon>
        <taxon>Ascomycota</taxon>
        <taxon>Pezizomycotina</taxon>
        <taxon>Sordariomycetes</taxon>
        <taxon>Sordariomycetidae</taxon>
        <taxon>Diaporthales</taxon>
        <taxon>Diaporthaceae</taxon>
        <taxon>Diaporthe</taxon>
    </lineage>
</organism>
<evidence type="ECO:0000256" key="2">
    <source>
        <dbReference type="SAM" id="MobiDB-lite"/>
    </source>
</evidence>
<proteinExistence type="predicted"/>
<sequence length="428" mass="48924">MDKIDDALRLKGLKFPEGILVIGRKDADLLIALGAVNLRRNIAGNQIAVTQRLCVLYHAVIDIRKTNPSIGIISDAFYEAAIHKISKKHPGMSKYLTAESLRHVIDLYLRAFVRSGMKLQKPIILSFRLARDVLPVAQNNGEGAEASIVEKPRKLFLEKHSVKGSREELKELVAEWGAIRGAARHDNTLAAQSAADEPEIIGDTYPEKLADESDSSYIVRLQQFCQHVCDENKQYKKDVIQEKTDQVQLQKDNDLLTKKHDELTKDYDELMVRFDAVVLESDDLMAKYDAVVDESEKLETESVEQREEIIDLKKEATSIKRQLRQKRERDQGKEVTDLKKEITKLKTQMKEEREHHEIRTDQRETRIELMQDTIDSRQDEIDELKRRLGIPVRWEHPHDRADFPGGTGGSALPGFPDDFPAFPGDPRF</sequence>
<accession>A0ABR3VVG3</accession>
<feature type="coiled-coil region" evidence="1">
    <location>
        <begin position="246"/>
        <end position="387"/>
    </location>
</feature>
<evidence type="ECO:0000313" key="4">
    <source>
        <dbReference type="Proteomes" id="UP001583177"/>
    </source>
</evidence>
<comment type="caution">
    <text evidence="3">The sequence shown here is derived from an EMBL/GenBank/DDBJ whole genome shotgun (WGS) entry which is preliminary data.</text>
</comment>
<evidence type="ECO:0000256" key="1">
    <source>
        <dbReference type="SAM" id="Coils"/>
    </source>
</evidence>
<name>A0ABR3VVG3_9PEZI</name>